<evidence type="ECO:0000313" key="7">
    <source>
        <dbReference type="Proteomes" id="UP000708148"/>
    </source>
</evidence>
<evidence type="ECO:0000256" key="4">
    <source>
        <dbReference type="SAM" id="MobiDB-lite"/>
    </source>
</evidence>
<evidence type="ECO:0000313" key="6">
    <source>
        <dbReference type="EMBL" id="CAD7699249.1"/>
    </source>
</evidence>
<accession>A0A8S1IWT6</accession>
<reference evidence="6" key="1">
    <citation type="submission" date="2020-12" db="EMBL/GenBank/DDBJ databases">
        <authorList>
            <person name="Iha C."/>
        </authorList>
    </citation>
    <scope>NUCLEOTIDE SEQUENCE</scope>
</reference>
<dbReference type="OrthoDB" id="153872at2759"/>
<evidence type="ECO:0000256" key="2">
    <source>
        <dbReference type="ARBA" id="ARBA00023242"/>
    </source>
</evidence>
<evidence type="ECO:0000259" key="5">
    <source>
        <dbReference type="PROSITE" id="PS51017"/>
    </source>
</evidence>
<feature type="compositionally biased region" description="Low complexity" evidence="4">
    <location>
        <begin position="359"/>
        <end position="372"/>
    </location>
</feature>
<dbReference type="InterPro" id="IPR045281">
    <property type="entry name" value="CONSTANS-like"/>
</dbReference>
<dbReference type="GO" id="GO:0005634">
    <property type="term" value="C:nucleus"/>
    <property type="evidence" value="ECO:0007669"/>
    <property type="project" value="UniProtKB-SubCell"/>
</dbReference>
<dbReference type="InterPro" id="IPR010402">
    <property type="entry name" value="CCT_domain"/>
</dbReference>
<dbReference type="GO" id="GO:0003700">
    <property type="term" value="F:DNA-binding transcription factor activity"/>
    <property type="evidence" value="ECO:0007669"/>
    <property type="project" value="TreeGrafter"/>
</dbReference>
<dbReference type="AlphaFoldDB" id="A0A8S1IWT6"/>
<feature type="domain" description="CCT" evidence="5">
    <location>
        <begin position="400"/>
        <end position="442"/>
    </location>
</feature>
<evidence type="ECO:0000256" key="3">
    <source>
        <dbReference type="PROSITE-ProRule" id="PRU00357"/>
    </source>
</evidence>
<sequence length="504" mass="52137">MASPEPLADWLDTSLTDELLASVDLGGPYSAEENNLLFSLFNDNGGTGASSFNSLDDDMLEDIDDKKVVLASAAAARLRGAQGGLKHAFSTGDLQALTPSSPSPDAGNTLNTATSLESVPEGSTFDPGAIPAVTSNPTSGTQPLPNLNNLSTDELEAELSRRKNCAVKSESSESASTAPVTAPVPPPGVVPGGYIPAGAMHPGGFAGAYIAPTAAAFGRGGGLVAPAGMVPAAMGPMGAIPAGMIPAAAMGPMQPAIPCQQGMPKMAPGAFYVQDGNFMMPGMPGQQDALRSAAQQASNTMPMAMPVPVAGMPSMPQQAFMSQPPTAMPCSGPFAGAPCPTAATAAAAADSPVRGLRKSQSTPTLSSLPGTSVAQTLSPAGELAGAGDAQRIGRLTAEERRQKVLRYRQKRHERKFEKRVTYQCRKTLADSRPRVRGRFARNDDSNAVMPHQTKKALAAQKEAEDQEAGIEDMLDVQMDAQCEGGIPKVEQDDCRTSLDLLKAH</sequence>
<dbReference type="Proteomes" id="UP000708148">
    <property type="component" value="Unassembled WGS sequence"/>
</dbReference>
<comment type="subcellular location">
    <subcellularLocation>
        <location evidence="1 3">Nucleus</location>
    </subcellularLocation>
</comment>
<comment type="caution">
    <text evidence="6">The sequence shown here is derived from an EMBL/GenBank/DDBJ whole genome shotgun (WGS) entry which is preliminary data.</text>
</comment>
<keyword evidence="7" id="KW-1185">Reference proteome</keyword>
<feature type="region of interest" description="Disordered" evidence="4">
    <location>
        <begin position="93"/>
        <end position="187"/>
    </location>
</feature>
<dbReference type="PANTHER" id="PTHR31319">
    <property type="entry name" value="ZINC FINGER PROTEIN CONSTANS-LIKE 4"/>
    <property type="match status" value="1"/>
</dbReference>
<proteinExistence type="predicted"/>
<dbReference type="PANTHER" id="PTHR31319:SF114">
    <property type="entry name" value="OS12G0262400 PROTEIN"/>
    <property type="match status" value="1"/>
</dbReference>
<organism evidence="6 7">
    <name type="scientific">Ostreobium quekettii</name>
    <dbReference type="NCBI Taxonomy" id="121088"/>
    <lineage>
        <taxon>Eukaryota</taxon>
        <taxon>Viridiplantae</taxon>
        <taxon>Chlorophyta</taxon>
        <taxon>core chlorophytes</taxon>
        <taxon>Ulvophyceae</taxon>
        <taxon>TCBD clade</taxon>
        <taxon>Bryopsidales</taxon>
        <taxon>Ostreobineae</taxon>
        <taxon>Ostreobiaceae</taxon>
        <taxon>Ostreobium</taxon>
    </lineage>
</organism>
<dbReference type="Pfam" id="PF06203">
    <property type="entry name" value="CCT"/>
    <property type="match status" value="1"/>
</dbReference>
<dbReference type="PROSITE" id="PS51017">
    <property type="entry name" value="CCT"/>
    <property type="match status" value="1"/>
</dbReference>
<feature type="region of interest" description="Disordered" evidence="4">
    <location>
        <begin position="350"/>
        <end position="374"/>
    </location>
</feature>
<evidence type="ECO:0000256" key="1">
    <source>
        <dbReference type="ARBA" id="ARBA00004123"/>
    </source>
</evidence>
<keyword evidence="2 3" id="KW-0539">Nucleus</keyword>
<dbReference type="EMBL" id="CAJHUC010000977">
    <property type="protein sequence ID" value="CAD7699249.1"/>
    <property type="molecule type" value="Genomic_DNA"/>
</dbReference>
<feature type="compositionally biased region" description="Polar residues" evidence="4">
    <location>
        <begin position="133"/>
        <end position="152"/>
    </location>
</feature>
<name>A0A8S1IWT6_9CHLO</name>
<protein>
    <recommendedName>
        <fullName evidence="5">CCT domain-containing protein</fullName>
    </recommendedName>
</protein>
<gene>
    <name evidence="6" type="ORF">OSTQU699_LOCUS4608</name>
</gene>
<feature type="compositionally biased region" description="Polar residues" evidence="4">
    <location>
        <begin position="106"/>
        <end position="117"/>
    </location>
</feature>